<gene>
    <name evidence="2" type="ORF">CVT26_000556</name>
</gene>
<reference evidence="2 3" key="1">
    <citation type="journal article" date="2018" name="Evol. Lett.">
        <title>Horizontal gene cluster transfer increased hallucinogenic mushroom diversity.</title>
        <authorList>
            <person name="Reynolds H.T."/>
            <person name="Vijayakumar V."/>
            <person name="Gluck-Thaler E."/>
            <person name="Korotkin H.B."/>
            <person name="Matheny P.B."/>
            <person name="Slot J.C."/>
        </authorList>
    </citation>
    <scope>NUCLEOTIDE SEQUENCE [LARGE SCALE GENOMIC DNA]</scope>
    <source>
        <strain evidence="2 3">SRW20</strain>
    </source>
</reference>
<evidence type="ECO:0000313" key="3">
    <source>
        <dbReference type="Proteomes" id="UP000284706"/>
    </source>
</evidence>
<accession>A0A409WL07</accession>
<dbReference type="Proteomes" id="UP000284706">
    <property type="component" value="Unassembled WGS sequence"/>
</dbReference>
<evidence type="ECO:0000256" key="1">
    <source>
        <dbReference type="SAM" id="Phobius"/>
    </source>
</evidence>
<keyword evidence="1" id="KW-0812">Transmembrane</keyword>
<dbReference type="InParanoid" id="A0A409WL07"/>
<sequence length="180" mass="20449">MDPRPMSTVHVYTTLNSRAVSSFSRSDAALYKEMTSFRLNGCGYLPVIYADTSSHPSDIPRATNRDFISHQQRMSIILSELERSRPFDSDLMETSRAKSIAWAQDHMQVLEQFKVLSWKIHEAKQKQEAATVRADGLARETQRLNDLVDRVLFVQGFALCGVILSVLGIMYTGVTRYLPF</sequence>
<feature type="transmembrane region" description="Helical" evidence="1">
    <location>
        <begin position="151"/>
        <end position="174"/>
    </location>
</feature>
<proteinExistence type="predicted"/>
<evidence type="ECO:0000313" key="2">
    <source>
        <dbReference type="EMBL" id="PPQ79205.1"/>
    </source>
</evidence>
<keyword evidence="1" id="KW-1133">Transmembrane helix</keyword>
<comment type="caution">
    <text evidence="2">The sequence shown here is derived from an EMBL/GenBank/DDBJ whole genome shotgun (WGS) entry which is preliminary data.</text>
</comment>
<keyword evidence="1" id="KW-0472">Membrane</keyword>
<keyword evidence="3" id="KW-1185">Reference proteome</keyword>
<organism evidence="2 3">
    <name type="scientific">Gymnopilus dilepis</name>
    <dbReference type="NCBI Taxonomy" id="231916"/>
    <lineage>
        <taxon>Eukaryota</taxon>
        <taxon>Fungi</taxon>
        <taxon>Dikarya</taxon>
        <taxon>Basidiomycota</taxon>
        <taxon>Agaricomycotina</taxon>
        <taxon>Agaricomycetes</taxon>
        <taxon>Agaricomycetidae</taxon>
        <taxon>Agaricales</taxon>
        <taxon>Agaricineae</taxon>
        <taxon>Hymenogastraceae</taxon>
        <taxon>Gymnopilus</taxon>
    </lineage>
</organism>
<dbReference type="EMBL" id="NHYE01005015">
    <property type="protein sequence ID" value="PPQ79205.1"/>
    <property type="molecule type" value="Genomic_DNA"/>
</dbReference>
<name>A0A409WL07_9AGAR</name>
<dbReference type="AlphaFoldDB" id="A0A409WL07"/>
<protein>
    <submittedName>
        <fullName evidence="2">Uncharacterized protein</fullName>
    </submittedName>
</protein>